<accession>L0DMV5</accession>
<dbReference type="EMBL" id="CP003364">
    <property type="protein sequence ID" value="AGA30160.1"/>
    <property type="molecule type" value="Genomic_DNA"/>
</dbReference>
<dbReference type="HOGENOM" id="CLU_2182193_0_0_0"/>
<reference evidence="1 2" key="1">
    <citation type="submission" date="2012-02" db="EMBL/GenBank/DDBJ databases">
        <title>Complete sequence of chromosome of Singulisphaera acidiphila DSM 18658.</title>
        <authorList>
            <consortium name="US DOE Joint Genome Institute (JGI-PGF)"/>
            <person name="Lucas S."/>
            <person name="Copeland A."/>
            <person name="Lapidus A."/>
            <person name="Glavina del Rio T."/>
            <person name="Dalin E."/>
            <person name="Tice H."/>
            <person name="Bruce D."/>
            <person name="Goodwin L."/>
            <person name="Pitluck S."/>
            <person name="Peters L."/>
            <person name="Ovchinnikova G."/>
            <person name="Chertkov O."/>
            <person name="Kyrpides N."/>
            <person name="Mavromatis K."/>
            <person name="Ivanova N."/>
            <person name="Brettin T."/>
            <person name="Detter J.C."/>
            <person name="Han C."/>
            <person name="Larimer F."/>
            <person name="Land M."/>
            <person name="Hauser L."/>
            <person name="Markowitz V."/>
            <person name="Cheng J.-F."/>
            <person name="Hugenholtz P."/>
            <person name="Woyke T."/>
            <person name="Wu D."/>
            <person name="Tindall B."/>
            <person name="Pomrenke H."/>
            <person name="Brambilla E."/>
            <person name="Klenk H.-P."/>
            <person name="Eisen J.A."/>
        </authorList>
    </citation>
    <scope>NUCLEOTIDE SEQUENCE [LARGE SCALE GENOMIC DNA]</scope>
    <source>
        <strain evidence="2">ATCC BAA-1392 / DSM 18658 / VKM B-2454 / MOB10</strain>
    </source>
</reference>
<keyword evidence="2" id="KW-1185">Reference proteome</keyword>
<evidence type="ECO:0000313" key="2">
    <source>
        <dbReference type="Proteomes" id="UP000010798"/>
    </source>
</evidence>
<name>L0DMV5_SINAD</name>
<sequence length="109" mass="11451">MIATSISPDTTTPGIGSQAAISDDVLEGLAEGIAQLVRQGFDAELIVERIDRAADALGLPASHPACQAFREATRAMTIEATDAMKRRTAAPVRVGSVNEVAKGRWSYAP</sequence>
<proteinExistence type="predicted"/>
<protein>
    <submittedName>
        <fullName evidence="1">Uncharacterized protein</fullName>
    </submittedName>
</protein>
<dbReference type="RefSeq" id="WP_015249250.1">
    <property type="nucleotide sequence ID" value="NC_019892.1"/>
</dbReference>
<dbReference type="Proteomes" id="UP000010798">
    <property type="component" value="Chromosome"/>
</dbReference>
<gene>
    <name evidence="1" type="ordered locus">Sinac_6052</name>
</gene>
<organism evidence="1 2">
    <name type="scientific">Singulisphaera acidiphila (strain ATCC BAA-1392 / DSM 18658 / VKM B-2454 / MOB10)</name>
    <dbReference type="NCBI Taxonomy" id="886293"/>
    <lineage>
        <taxon>Bacteria</taxon>
        <taxon>Pseudomonadati</taxon>
        <taxon>Planctomycetota</taxon>
        <taxon>Planctomycetia</taxon>
        <taxon>Isosphaerales</taxon>
        <taxon>Isosphaeraceae</taxon>
        <taxon>Singulisphaera</taxon>
    </lineage>
</organism>
<evidence type="ECO:0000313" key="1">
    <source>
        <dbReference type="EMBL" id="AGA30160.1"/>
    </source>
</evidence>
<dbReference type="AlphaFoldDB" id="L0DMV5"/>
<dbReference type="KEGG" id="saci:Sinac_6052"/>